<keyword evidence="1" id="KW-0812">Transmembrane</keyword>
<protein>
    <submittedName>
        <fullName evidence="3">PH domain-containing protein</fullName>
    </submittedName>
</protein>
<evidence type="ECO:0000256" key="1">
    <source>
        <dbReference type="SAM" id="Phobius"/>
    </source>
</evidence>
<evidence type="ECO:0000313" key="3">
    <source>
        <dbReference type="EMBL" id="MCO1660254.1"/>
    </source>
</evidence>
<dbReference type="Pfam" id="PF10756">
    <property type="entry name" value="bPH_6"/>
    <property type="match status" value="1"/>
</dbReference>
<evidence type="ECO:0000259" key="2">
    <source>
        <dbReference type="Pfam" id="PF10756"/>
    </source>
</evidence>
<dbReference type="EMBL" id="JAGSOV010000079">
    <property type="protein sequence ID" value="MCO1660254.1"/>
    <property type="molecule type" value="Genomic_DNA"/>
</dbReference>
<gene>
    <name evidence="3" type="ORF">KDL28_34860</name>
</gene>
<keyword evidence="4" id="KW-1185">Reference proteome</keyword>
<name>A0ABT1ABT0_9PSEU</name>
<organism evidence="3 4">
    <name type="scientific">Pseudonocardia humida</name>
    <dbReference type="NCBI Taxonomy" id="2800819"/>
    <lineage>
        <taxon>Bacteria</taxon>
        <taxon>Bacillati</taxon>
        <taxon>Actinomycetota</taxon>
        <taxon>Actinomycetes</taxon>
        <taxon>Pseudonocardiales</taxon>
        <taxon>Pseudonocardiaceae</taxon>
        <taxon>Pseudonocardia</taxon>
    </lineage>
</organism>
<feature type="transmembrane region" description="Helical" evidence="1">
    <location>
        <begin position="20"/>
        <end position="47"/>
    </location>
</feature>
<keyword evidence="1" id="KW-1133">Transmembrane helix</keyword>
<dbReference type="RefSeq" id="WP_252445661.1">
    <property type="nucleotide sequence ID" value="NZ_JAGSOV010000079.1"/>
</dbReference>
<evidence type="ECO:0000313" key="4">
    <source>
        <dbReference type="Proteomes" id="UP001165283"/>
    </source>
</evidence>
<proteinExistence type="predicted"/>
<comment type="caution">
    <text evidence="3">The sequence shown here is derived from an EMBL/GenBank/DDBJ whole genome shotgun (WGS) entry which is preliminary data.</text>
</comment>
<sequence length="136" mass="14489">MSSTPPEPAPRAVFRPSSLQVLAAVAVAFCATPFAFGAPLFFLVYLVPLGFVVWTLRVRTVVDAESLTVRRLLGGRRVPWSEISSLRLVRGSRHTSSRVSAVLTDGAELPLPAVTVRDLPQLAAVSGGRLPDPAGE</sequence>
<dbReference type="InterPro" id="IPR019692">
    <property type="entry name" value="CFP-6_PH"/>
</dbReference>
<dbReference type="Proteomes" id="UP001165283">
    <property type="component" value="Unassembled WGS sequence"/>
</dbReference>
<keyword evidence="1" id="KW-0472">Membrane</keyword>
<reference evidence="3" key="1">
    <citation type="submission" date="2021-04" db="EMBL/GenBank/DDBJ databases">
        <title>Pseudonocardia sp. nov., isolated from sandy soil of mangrove forest.</title>
        <authorList>
            <person name="Zan Z."/>
            <person name="Huang R."/>
            <person name="Liu W."/>
        </authorList>
    </citation>
    <scope>NUCLEOTIDE SEQUENCE</scope>
    <source>
        <strain evidence="3">S2-4</strain>
    </source>
</reference>
<feature type="domain" description="Low molecular weight protein antigen 6 PH" evidence="2">
    <location>
        <begin position="57"/>
        <end position="132"/>
    </location>
</feature>
<accession>A0ABT1ABT0</accession>